<dbReference type="InterPro" id="IPR006680">
    <property type="entry name" value="Amidohydro-rel"/>
</dbReference>
<evidence type="ECO:0000313" key="4">
    <source>
        <dbReference type="EMBL" id="GJE03612.1"/>
    </source>
</evidence>
<evidence type="ECO:0000259" key="3">
    <source>
        <dbReference type="Pfam" id="PF12890"/>
    </source>
</evidence>
<dbReference type="InterPro" id="IPR032466">
    <property type="entry name" value="Metal_Hydrolase"/>
</dbReference>
<keyword evidence="5" id="KW-1185">Reference proteome</keyword>
<feature type="domain" description="Amidohydrolase-related" evidence="2">
    <location>
        <begin position="327"/>
        <end position="441"/>
    </location>
</feature>
<proteinExistence type="predicted"/>
<dbReference type="PANTHER" id="PTHR43668">
    <property type="entry name" value="ALLANTOINASE"/>
    <property type="match status" value="1"/>
</dbReference>
<name>A0ABQ4SKC5_9HYPH</name>
<feature type="domain" description="Dihydroorotase catalytic" evidence="3">
    <location>
        <begin position="51"/>
        <end position="126"/>
    </location>
</feature>
<keyword evidence="1" id="KW-0665">Pyrimidine biosynthesis</keyword>
<gene>
    <name evidence="4" type="primary">lhyD_2</name>
    <name evidence="4" type="ORF">GMJLKIPL_5569</name>
</gene>
<dbReference type="Gene3D" id="3.20.20.140">
    <property type="entry name" value="Metal-dependent hydrolases"/>
    <property type="match status" value="1"/>
</dbReference>
<sequence length="495" mass="54377">MKPFDLFVTNGTIVTAHGEYRGSIAVAEGRVAAIVAPGVDLPAMRTIDATGRHILPGLWHVHCHFREPGHTYKEDFESGSRAAAAGGIAFCIDMTNNTPHPTTLETFEMKKEAIAPKAHVDYAIYGGGLYPKTCLDLGKAGAIGIKIFNTRHVKEVYPYITELGVVDHGILYELYEAIAETGLVGSVHHDDTEWCKRLTFRDYINPGKVENKYYMECYERGYMYGHGMVAGLASSLYYARLTKLRLHVLHLGVMPVGAYEMLRHAKFDLKQDVSAELEAASLFMSQEQAERVGPFAYLWAHSAEAGWNSLRDGVADMLVGEHAPHSVEDVEPGWEDNFSVPLGITGAQEFVPLMLNAVNEGRMTLQDVARFCALQPAQRFGLYPRKGALELGADADITIVDLKRETVFRKEDMHSRAGHTSWEGMKVRGMPVFTIVRGQVVMDEGRIVGEPGLGRFTPGILARDDGPAPNVERLHQAEVVAQAASQQAAGGPALE</sequence>
<evidence type="ECO:0000313" key="5">
    <source>
        <dbReference type="Proteomes" id="UP001055153"/>
    </source>
</evidence>
<dbReference type="InterPro" id="IPR024403">
    <property type="entry name" value="DHOase_cat"/>
</dbReference>
<dbReference type="InterPro" id="IPR050138">
    <property type="entry name" value="DHOase/Allantoinase_Hydrolase"/>
</dbReference>
<evidence type="ECO:0000259" key="2">
    <source>
        <dbReference type="Pfam" id="PF01979"/>
    </source>
</evidence>
<dbReference type="Gene3D" id="2.30.40.10">
    <property type="entry name" value="Urease, subunit C, domain 1"/>
    <property type="match status" value="1"/>
</dbReference>
<dbReference type="EMBL" id="BPQQ01000084">
    <property type="protein sequence ID" value="GJE03612.1"/>
    <property type="molecule type" value="Genomic_DNA"/>
</dbReference>
<dbReference type="SUPFAM" id="SSF51338">
    <property type="entry name" value="Composite domain of metallo-dependent hydrolases"/>
    <property type="match status" value="1"/>
</dbReference>
<dbReference type="Pfam" id="PF01979">
    <property type="entry name" value="Amidohydro_1"/>
    <property type="match status" value="1"/>
</dbReference>
<dbReference type="Proteomes" id="UP001055153">
    <property type="component" value="Unassembled WGS sequence"/>
</dbReference>
<comment type="caution">
    <text evidence="4">The sequence shown here is derived from an EMBL/GenBank/DDBJ whole genome shotgun (WGS) entry which is preliminary data.</text>
</comment>
<dbReference type="InterPro" id="IPR011059">
    <property type="entry name" value="Metal-dep_hydrolase_composite"/>
</dbReference>
<organism evidence="4 5">
    <name type="scientific">Methylobacterium isbiliense</name>
    <dbReference type="NCBI Taxonomy" id="315478"/>
    <lineage>
        <taxon>Bacteria</taxon>
        <taxon>Pseudomonadati</taxon>
        <taxon>Pseudomonadota</taxon>
        <taxon>Alphaproteobacteria</taxon>
        <taxon>Hyphomicrobiales</taxon>
        <taxon>Methylobacteriaceae</taxon>
        <taxon>Methylobacterium</taxon>
    </lineage>
</organism>
<protein>
    <submittedName>
        <fullName evidence="4">L-hydantoinase</fullName>
    </submittedName>
</protein>
<evidence type="ECO:0000256" key="1">
    <source>
        <dbReference type="ARBA" id="ARBA00022975"/>
    </source>
</evidence>
<reference evidence="4" key="2">
    <citation type="submission" date="2021-08" db="EMBL/GenBank/DDBJ databases">
        <authorList>
            <person name="Tani A."/>
            <person name="Ola A."/>
            <person name="Ogura Y."/>
            <person name="Katsura K."/>
            <person name="Hayashi T."/>
        </authorList>
    </citation>
    <scope>NUCLEOTIDE SEQUENCE</scope>
    <source>
        <strain evidence="4">DSM 17168</strain>
    </source>
</reference>
<dbReference type="SUPFAM" id="SSF51556">
    <property type="entry name" value="Metallo-dependent hydrolases"/>
    <property type="match status" value="1"/>
</dbReference>
<dbReference type="PANTHER" id="PTHR43668:SF2">
    <property type="entry name" value="ALLANTOINASE"/>
    <property type="match status" value="1"/>
</dbReference>
<accession>A0ABQ4SKC5</accession>
<dbReference type="Pfam" id="PF12890">
    <property type="entry name" value="DHOase"/>
    <property type="match status" value="1"/>
</dbReference>
<reference evidence="4" key="1">
    <citation type="journal article" date="2021" name="Front. Microbiol.">
        <title>Comprehensive Comparative Genomics and Phenotyping of Methylobacterium Species.</title>
        <authorList>
            <person name="Alessa O."/>
            <person name="Ogura Y."/>
            <person name="Fujitani Y."/>
            <person name="Takami H."/>
            <person name="Hayashi T."/>
            <person name="Sahin N."/>
            <person name="Tani A."/>
        </authorList>
    </citation>
    <scope>NUCLEOTIDE SEQUENCE</scope>
    <source>
        <strain evidence="4">DSM 17168</strain>
    </source>
</reference>
<dbReference type="RefSeq" id="WP_238240999.1">
    <property type="nucleotide sequence ID" value="NZ_BPQQ01000084.1"/>
</dbReference>